<comment type="subcellular location">
    <subcellularLocation>
        <location evidence="1 8">Cell outer membrane</location>
        <topology evidence="1 8">Multi-pass membrane protein</topology>
    </subcellularLocation>
</comment>
<evidence type="ECO:0000256" key="6">
    <source>
        <dbReference type="ARBA" id="ARBA00023136"/>
    </source>
</evidence>
<evidence type="ECO:0000256" key="4">
    <source>
        <dbReference type="ARBA" id="ARBA00022692"/>
    </source>
</evidence>
<reference evidence="12 13" key="1">
    <citation type="submission" date="2016-04" db="EMBL/GenBank/DDBJ databases">
        <title>Complete Genome Sequence of Chryseobacterium sp. IHBB 10212.</title>
        <authorList>
            <person name="Pal M."/>
            <person name="Swarnkar M.K."/>
            <person name="Kaushal K."/>
            <person name="Chhibber S."/>
            <person name="Singh A.K."/>
            <person name="Gulati A."/>
        </authorList>
    </citation>
    <scope>NUCLEOTIDE SEQUENCE [LARGE SCALE GENOMIC DNA]</scope>
    <source>
        <strain evidence="12 13">IHBB 10212</strain>
    </source>
</reference>
<dbReference type="Pfam" id="PF00593">
    <property type="entry name" value="TonB_dep_Rec_b-barrel"/>
    <property type="match status" value="1"/>
</dbReference>
<evidence type="ECO:0000259" key="10">
    <source>
        <dbReference type="Pfam" id="PF00593"/>
    </source>
</evidence>
<proteinExistence type="inferred from homology"/>
<accession>A0A172XTP6</accession>
<organism evidence="12 13">
    <name type="scientific">Chryseobacterium glaciei</name>
    <dbReference type="NCBI Taxonomy" id="1685010"/>
    <lineage>
        <taxon>Bacteria</taxon>
        <taxon>Pseudomonadati</taxon>
        <taxon>Bacteroidota</taxon>
        <taxon>Flavobacteriia</taxon>
        <taxon>Flavobacteriales</taxon>
        <taxon>Weeksellaceae</taxon>
        <taxon>Chryseobacterium group</taxon>
        <taxon>Chryseobacterium</taxon>
    </lineage>
</organism>
<feature type="domain" description="TonB-dependent receptor plug" evidence="11">
    <location>
        <begin position="154"/>
        <end position="284"/>
    </location>
</feature>
<dbReference type="GO" id="GO:0009279">
    <property type="term" value="C:cell outer membrane"/>
    <property type="evidence" value="ECO:0007669"/>
    <property type="project" value="UniProtKB-SubCell"/>
</dbReference>
<dbReference type="NCBIfam" id="TIGR04057">
    <property type="entry name" value="SusC_RagA_signa"/>
    <property type="match status" value="1"/>
</dbReference>
<evidence type="ECO:0000256" key="7">
    <source>
        <dbReference type="ARBA" id="ARBA00023237"/>
    </source>
</evidence>
<dbReference type="PROSITE" id="PS52016">
    <property type="entry name" value="TONB_DEPENDENT_REC_3"/>
    <property type="match status" value="1"/>
</dbReference>
<keyword evidence="4 8" id="KW-0812">Transmembrane</keyword>
<dbReference type="AlphaFoldDB" id="A0A172XTP6"/>
<evidence type="ECO:0000256" key="2">
    <source>
        <dbReference type="ARBA" id="ARBA00022448"/>
    </source>
</evidence>
<dbReference type="Gene3D" id="2.170.130.10">
    <property type="entry name" value="TonB-dependent receptor, plug domain"/>
    <property type="match status" value="1"/>
</dbReference>
<keyword evidence="7 8" id="KW-0998">Cell outer membrane</keyword>
<evidence type="ECO:0000259" key="11">
    <source>
        <dbReference type="Pfam" id="PF07715"/>
    </source>
</evidence>
<dbReference type="EMBL" id="CP015199">
    <property type="protein sequence ID" value="ANF50314.1"/>
    <property type="molecule type" value="Genomic_DNA"/>
</dbReference>
<dbReference type="SUPFAM" id="SSF56935">
    <property type="entry name" value="Porins"/>
    <property type="match status" value="1"/>
</dbReference>
<comment type="similarity">
    <text evidence="8 9">Belongs to the TonB-dependent receptor family.</text>
</comment>
<dbReference type="InterPro" id="IPR039426">
    <property type="entry name" value="TonB-dep_rcpt-like"/>
</dbReference>
<keyword evidence="2 8" id="KW-0813">Transport</keyword>
<keyword evidence="5 9" id="KW-0798">TonB box</keyword>
<evidence type="ECO:0000256" key="9">
    <source>
        <dbReference type="RuleBase" id="RU003357"/>
    </source>
</evidence>
<protein>
    <submittedName>
        <fullName evidence="12">SusC/RagA family protein</fullName>
    </submittedName>
</protein>
<dbReference type="KEGG" id="chh:A0O34_07200"/>
<evidence type="ECO:0000313" key="12">
    <source>
        <dbReference type="EMBL" id="ANF50314.1"/>
    </source>
</evidence>
<dbReference type="InterPro" id="IPR023997">
    <property type="entry name" value="TonB-dep_OMP_SusC/RagA_CS"/>
</dbReference>
<dbReference type="NCBIfam" id="TIGR04056">
    <property type="entry name" value="OMP_RagA_SusC"/>
    <property type="match status" value="1"/>
</dbReference>
<dbReference type="RefSeq" id="WP_066753091.1">
    <property type="nucleotide sequence ID" value="NZ_CP015199.1"/>
</dbReference>
<evidence type="ECO:0000256" key="5">
    <source>
        <dbReference type="ARBA" id="ARBA00023077"/>
    </source>
</evidence>
<gene>
    <name evidence="12" type="ORF">A0O34_07200</name>
</gene>
<dbReference type="Gene3D" id="2.40.170.20">
    <property type="entry name" value="TonB-dependent receptor, beta-barrel domain"/>
    <property type="match status" value="1"/>
</dbReference>
<keyword evidence="3 8" id="KW-1134">Transmembrane beta strand</keyword>
<dbReference type="InterPro" id="IPR012910">
    <property type="entry name" value="Plug_dom"/>
</dbReference>
<evidence type="ECO:0000256" key="3">
    <source>
        <dbReference type="ARBA" id="ARBA00022452"/>
    </source>
</evidence>
<sequence length="1030" mass="114937">MKFICTAVIFLLIGITLICGQQQNLSKMKVNYLAGKIPATEAIESFLAENKIKSFAYSPDELGKHRIQGVKCSNESVLGCANKILKGLSFEALIFNNAIIIRQKIKKVSAVSDIDESTPLLATQQRKDTIDLSNRETKIEEVILNAGYYAVKDKERTGSIAKVTAKDIENQPVSNVLSTLQGRMAGVSITQNGGTPGGGYQVQIRGRNSLRTISNSGIDGNQPLYVVDGVPFGTEISSLYSGTAIPNGSINPLNSISPNDIESIEVLKDADATAIYGSRGANGVILVTTKKGKSGVLRLNFNTTYSLSQSMSNLEMMDTEQYLAMRRQAFANAGINVYPATAYDLNGTWDQNRDTHWAKTLIGNIATSSNSTLSLSGGSETTTFLLSLAHNEQATVFGKDFKYKTNNISNNIAHRSKDERFQLNISNMFSMQENNMVNSDITRNSYLLPPNAPALYNEDGSLNWENNTFDNPVAAYEATYSNENIQFLNNLNAQFKISKDFRLKLNTGINYQAFEEWSLRPHTTMNPSTGATSAFSQAYKYNQNRFSFIIEPQLNWHFVKGNHEFDLLVGGTFQNEDNRQGSMRGTGFESNVFIQNIAAAQTKTINDQINTEYRYAAVFGRLNYQFAKKFILNITGRRDGSSRFGTNKKFANFGAIGGAWLFSKESFVENVKWLSFGKLRGSFGTAGSDNIGDYQYLDTYTVSSFIYNGVTGLTPSRLYNPDYSWEKTTKLEAALELAFFKNRINLTAAWYQNRSSNQLVGYQLPSITGFSSVLANLNATVQNTGWELEISGRPFRSGEFQWETGVNISFPRNKLISFPGLEGSTYANSYVIGQPTSIIKLYHLEGINPQTGQYNFKDFNGDGKITSADDRQAIENIGIDYFGGWYNNLKYKNWDVSFLFQFVKQRNRNYNYILPSPGLMTNLPVEVLNVWSAQNPNGLYMPYKSTANPSHSLFQNSTASVSDASFIRLKNLQVGYRIPIKNSMFREVKVYFQGQNILTWTKYFGLDPEFAAMGFLPPLRTYAFGAQFNL</sequence>
<name>A0A172XTP6_9FLAO</name>
<dbReference type="Proteomes" id="UP000077824">
    <property type="component" value="Chromosome"/>
</dbReference>
<dbReference type="InterPro" id="IPR000531">
    <property type="entry name" value="Beta-barrel_TonB"/>
</dbReference>
<feature type="domain" description="TonB-dependent receptor-like beta-barrel" evidence="10">
    <location>
        <begin position="455"/>
        <end position="997"/>
    </location>
</feature>
<evidence type="ECO:0000313" key="13">
    <source>
        <dbReference type="Proteomes" id="UP000077824"/>
    </source>
</evidence>
<evidence type="ECO:0000256" key="8">
    <source>
        <dbReference type="PROSITE-ProRule" id="PRU01360"/>
    </source>
</evidence>
<dbReference type="InterPro" id="IPR037066">
    <property type="entry name" value="Plug_dom_sf"/>
</dbReference>
<evidence type="ECO:0000256" key="1">
    <source>
        <dbReference type="ARBA" id="ARBA00004571"/>
    </source>
</evidence>
<dbReference type="STRING" id="1685010.A0O34_07200"/>
<dbReference type="InterPro" id="IPR023996">
    <property type="entry name" value="TonB-dep_OMP_SusC/RagA"/>
</dbReference>
<keyword evidence="6 8" id="KW-0472">Membrane</keyword>
<keyword evidence="13" id="KW-1185">Reference proteome</keyword>
<dbReference type="InterPro" id="IPR036942">
    <property type="entry name" value="Beta-barrel_TonB_sf"/>
</dbReference>
<dbReference type="Pfam" id="PF07715">
    <property type="entry name" value="Plug"/>
    <property type="match status" value="1"/>
</dbReference>